<reference evidence="2" key="1">
    <citation type="journal article" date="2014" name="Genome Announc.">
        <title>Genome sequence and annotation of Acremonium chrysogenum, producer of the beta-lactam antibiotic cephalosporin C.</title>
        <authorList>
            <person name="Terfehr D."/>
            <person name="Dahlmann T.A."/>
            <person name="Specht T."/>
            <person name="Zadra I."/>
            <person name="Kuernsteiner H."/>
            <person name="Kueck U."/>
        </authorList>
    </citation>
    <scope>NUCLEOTIDE SEQUENCE [LARGE SCALE GENOMIC DNA]</scope>
    <source>
        <strain evidence="2">ATCC 11550 / CBS 779.69 / DSM 880 / IAM 14645 / JCM 23072 / IMI 49137</strain>
    </source>
</reference>
<dbReference type="HOGENOM" id="CLU_037315_0_1_1"/>
<sequence>MTTMDLEIANARYAGLRWNSPLSEEHADDLIRRLDISPSSTVADLGCGWAELLIRAVTPVGARGIGVDIDRNALQRGREAAEVGGARITLLEQEASNYRDSADRVICIGSSHALGGTSAMLKRLAEIVPQGGRVLVGDMCWESAPTEEARSMFGEEIPTLHGLVKRCREAGWMVLHLATADQREWDTFESSHRAGLREWIIANPRDGKADEIRAQQDEREDRYLTVYRGVLGFAYLVLSR</sequence>
<comment type="caution">
    <text evidence="1">The sequence shown here is derived from an EMBL/GenBank/DDBJ whole genome shotgun (WGS) entry which is preliminary data.</text>
</comment>
<dbReference type="EMBL" id="JPKY01000002">
    <property type="protein sequence ID" value="KFH48821.1"/>
    <property type="molecule type" value="Genomic_DNA"/>
</dbReference>
<dbReference type="Proteomes" id="UP000029964">
    <property type="component" value="Unassembled WGS sequence"/>
</dbReference>
<name>A0A086THI9_HAPC1</name>
<gene>
    <name evidence="1" type="ORF">ACRE_004040</name>
</gene>
<dbReference type="InterPro" id="IPR050723">
    <property type="entry name" value="CFA/CMAS"/>
</dbReference>
<dbReference type="PANTHER" id="PTHR43667:SF2">
    <property type="entry name" value="FATTY ACID C-METHYL TRANSFERASE"/>
    <property type="match status" value="1"/>
</dbReference>
<protein>
    <recommendedName>
        <fullName evidence="3">Methyltransferase domain-containing protein</fullName>
    </recommendedName>
</protein>
<dbReference type="OrthoDB" id="8300214at2759"/>
<evidence type="ECO:0000313" key="1">
    <source>
        <dbReference type="EMBL" id="KFH48821.1"/>
    </source>
</evidence>
<organism evidence="1 2">
    <name type="scientific">Hapsidospora chrysogenum (strain ATCC 11550 / CBS 779.69 / DSM 880 / IAM 14645 / JCM 23072 / IMI 49137)</name>
    <name type="common">Acremonium chrysogenum</name>
    <dbReference type="NCBI Taxonomy" id="857340"/>
    <lineage>
        <taxon>Eukaryota</taxon>
        <taxon>Fungi</taxon>
        <taxon>Dikarya</taxon>
        <taxon>Ascomycota</taxon>
        <taxon>Pezizomycotina</taxon>
        <taxon>Sordariomycetes</taxon>
        <taxon>Hypocreomycetidae</taxon>
        <taxon>Hypocreales</taxon>
        <taxon>Bionectriaceae</taxon>
        <taxon>Hapsidospora</taxon>
    </lineage>
</organism>
<evidence type="ECO:0008006" key="3">
    <source>
        <dbReference type="Google" id="ProtNLM"/>
    </source>
</evidence>
<keyword evidence="2" id="KW-1185">Reference proteome</keyword>
<evidence type="ECO:0000313" key="2">
    <source>
        <dbReference type="Proteomes" id="UP000029964"/>
    </source>
</evidence>
<proteinExistence type="predicted"/>
<accession>A0A086THI9</accession>
<dbReference type="Pfam" id="PF02353">
    <property type="entry name" value="CMAS"/>
    <property type="match status" value="1"/>
</dbReference>
<dbReference type="InterPro" id="IPR029063">
    <property type="entry name" value="SAM-dependent_MTases_sf"/>
</dbReference>
<dbReference type="PANTHER" id="PTHR43667">
    <property type="entry name" value="CYCLOPROPANE-FATTY-ACYL-PHOSPHOLIPID SYNTHASE"/>
    <property type="match status" value="1"/>
</dbReference>
<dbReference type="AlphaFoldDB" id="A0A086THI9"/>
<dbReference type="CDD" id="cd02440">
    <property type="entry name" value="AdoMet_MTases"/>
    <property type="match status" value="1"/>
</dbReference>
<dbReference type="Gene3D" id="3.40.50.150">
    <property type="entry name" value="Vaccinia Virus protein VP39"/>
    <property type="match status" value="1"/>
</dbReference>
<dbReference type="SUPFAM" id="SSF53335">
    <property type="entry name" value="S-adenosyl-L-methionine-dependent methyltransferases"/>
    <property type="match status" value="1"/>
</dbReference>